<dbReference type="InterPro" id="IPR027417">
    <property type="entry name" value="P-loop_NTPase"/>
</dbReference>
<organism evidence="1">
    <name type="scientific">Streptomyces phage Scarif</name>
    <dbReference type="NCBI Taxonomy" id="3158858"/>
    <lineage>
        <taxon>Viruses</taxon>
        <taxon>Duplodnaviria</taxon>
        <taxon>Heunggongvirae</taxon>
        <taxon>Uroviricota</taxon>
        <taxon>Caudoviricetes</taxon>
    </lineage>
</organism>
<reference evidence="1" key="1">
    <citation type="submission" date="2024-05" db="EMBL/GenBank/DDBJ databases">
        <title>Isolation and characterization of the new Streptomyces phages Kamino, Geonosis, Abafar and Scarif infecting a broad range of host species.</title>
        <authorList>
            <person name="Rackow B."/>
            <person name="Rolland C."/>
            <person name="Mohnen I."/>
            <person name="Wittmann J."/>
            <person name="Muesken M."/>
            <person name="Overmann J."/>
            <person name="Frunzke J."/>
        </authorList>
    </citation>
    <scope>NUCLEOTIDE SEQUENCE</scope>
</reference>
<dbReference type="EMBL" id="PP750868">
    <property type="protein sequence ID" value="XBM95165.1"/>
    <property type="molecule type" value="Genomic_DNA"/>
</dbReference>
<evidence type="ECO:0000313" key="1">
    <source>
        <dbReference type="EMBL" id="XBM95165.1"/>
    </source>
</evidence>
<sequence>MRHIPKAYNELTSLLLSSEDLAKFEWAIGAMLSGGPRHILLVHGAPGSGKSTLLEIVRKILLSDFRGHFAPRVSFQHDGYFEVDDDTFVYAATPAPIVVEGAIDIFTTGDRVPVNKHYVLMNQIDVEALDVGEHCINVYENNVQENI</sequence>
<protein>
    <submittedName>
        <fullName evidence="1">DNA polymerase</fullName>
    </submittedName>
</protein>
<accession>A0AAU7GZ14</accession>
<name>A0AAU7GZ14_9CAUD</name>
<gene>
    <name evidence="1" type="ORF">Scarif_00056</name>
</gene>
<proteinExistence type="predicted"/>
<dbReference type="SUPFAM" id="SSF52540">
    <property type="entry name" value="P-loop containing nucleoside triphosphate hydrolases"/>
    <property type="match status" value="1"/>
</dbReference>